<accession>A0A1J0WET4</accession>
<dbReference type="GO" id="GO:0001681">
    <property type="term" value="F:sialate O-acetylesterase activity"/>
    <property type="evidence" value="ECO:0007669"/>
    <property type="project" value="InterPro"/>
</dbReference>
<dbReference type="PANTHER" id="PTHR22901">
    <property type="entry name" value="SIALATE O-ACETYLESTERASE"/>
    <property type="match status" value="1"/>
</dbReference>
<feature type="compositionally biased region" description="Gly residues" evidence="1">
    <location>
        <begin position="181"/>
        <end position="196"/>
    </location>
</feature>
<evidence type="ECO:0000259" key="2">
    <source>
        <dbReference type="Pfam" id="PF22783"/>
    </source>
</evidence>
<name>A0A1J0WET4_9RHOB</name>
<feature type="region of interest" description="Disordered" evidence="1">
    <location>
        <begin position="181"/>
        <end position="200"/>
    </location>
</feature>
<dbReference type="GO" id="GO:0005975">
    <property type="term" value="P:carbohydrate metabolic process"/>
    <property type="evidence" value="ECO:0007669"/>
    <property type="project" value="TreeGrafter"/>
</dbReference>
<dbReference type="Gene3D" id="2.60.40.10">
    <property type="entry name" value="Immunoglobulins"/>
    <property type="match status" value="9"/>
</dbReference>
<dbReference type="NCBIfam" id="NF033510">
    <property type="entry name" value="Ca_tandemer"/>
    <property type="match status" value="8"/>
</dbReference>
<dbReference type="OrthoDB" id="7858035at2"/>
<dbReference type="RefSeq" id="WP_071970826.1">
    <property type="nucleotide sequence ID" value="NZ_CP018076.1"/>
</dbReference>
<dbReference type="InterPro" id="IPR039329">
    <property type="entry name" value="SIAE"/>
</dbReference>
<dbReference type="Pfam" id="PF22783">
    <property type="entry name" value="BapA_N"/>
    <property type="match status" value="1"/>
</dbReference>
<organism evidence="3 4">
    <name type="scientific">Sulfitobacter alexandrii</name>
    <dbReference type="NCBI Taxonomy" id="1917485"/>
    <lineage>
        <taxon>Bacteria</taxon>
        <taxon>Pseudomonadati</taxon>
        <taxon>Pseudomonadota</taxon>
        <taxon>Alphaproteobacteria</taxon>
        <taxon>Rhodobacterales</taxon>
        <taxon>Roseobacteraceae</taxon>
        <taxon>Sulfitobacter</taxon>
    </lineage>
</organism>
<dbReference type="KEGG" id="suam:BOO69_04855"/>
<evidence type="ECO:0000256" key="1">
    <source>
        <dbReference type="SAM" id="MobiDB-lite"/>
    </source>
</evidence>
<dbReference type="InterPro" id="IPR048051">
    <property type="entry name" value="BapA-like_prefix-like"/>
</dbReference>
<dbReference type="Proteomes" id="UP000181897">
    <property type="component" value="Chromosome"/>
</dbReference>
<protein>
    <recommendedName>
        <fullName evidence="2">Biofilm-associated protein BapA-like prefix-like domain-containing protein</fullName>
    </recommendedName>
</protein>
<feature type="domain" description="Biofilm-associated protein BapA-like prefix-like" evidence="2">
    <location>
        <begin position="37"/>
        <end position="85"/>
    </location>
</feature>
<dbReference type="PANTHER" id="PTHR22901:SF0">
    <property type="entry name" value="SIALATE O-ACETYLESTERASE"/>
    <property type="match status" value="1"/>
</dbReference>
<evidence type="ECO:0000313" key="3">
    <source>
        <dbReference type="EMBL" id="APE42825.1"/>
    </source>
</evidence>
<sequence>MKAIDFVVRDQAGGLRRGVVSQDTKAHVIEAGTGQEISLNLRQTDLAGQQRAGNDLLLTLADGRVITVQNYFNADGAANRLFISADGYLNEVTLVDGGDGTLYAQYGPTEAWGKWSPSDDLIFLGRTEVAEAAAAADDEVSMFAAPLLGGGLLGGGAGAIAAAAGGAAVLGGLGGGTSDGGNNAGEGTGGTGGGTGPAAPYVNDADSSSDIGGDGADEQVIITGGGEPGSHVVVILGDQRIETVIDEDGVFEAVFEDETFPPDGTYEAEVIVTTEGEDTVLDGPEYVIDTTPPQIEVTSGTQSVEDFFNAEGFNDGVTITGTGTGEAGAAVVVTIAGIEQATTVAEDGTWSVTWEQGTLDAGEYTTDVTIWTSDAFGNTTTIADVLVVDTVINLTIDSDLVGGDGVINAAEHAEGVTVTGTADAGASVEVTLGSGTRIVTATAEGTWSAVFEAGEMPVGETTATITATATDQYGNTTTTGGDVRIDTIAPEIAVTSGTQSVNDFFNASSFADGVTLTGTGEAGASVEVTIAGIAQTTTVAQDGTWSVTWPAGTLETGEYSTDVQIVTADAYGNTTTVSDVLVVDTVTDVTIDTDSVEGDGIVNGAERLDGVTLTGTAQPGATVMVTFGTGTRQATVDANGDWTCDFPMAEVPSGEVSAPVTAIATDGFGNSSTVTGEVEIDTLVRDFGFTGTTGGADGVINIEEARQDLVMTGTTEPGSSVLVTLGGATHAATVDTNGNWTVTFASSEIPGGAQTAVMTAVATDAAGNVETITQNVEIDRDAGILTISPAPVEGDDVVNAAEASDGVVLTGTSTPGAQVTVTLAGVSHTVTTDAAGNWTAQFAVHEVAPGDYLADIHATTTDSAGNVLEAVDSVAVDTRVDNLAVHADRVEGDGVINGLERTGGGGVQITGTTEVGSTSVVVTLNGVAVNAAVDANGNWIAEYAPSQIAQGTYDAAVSVQATDAAGNTATVTDTIRVDTEVMPLTMTDTGGGPDNVASAAEAATGIDLSGQVEAGSTVVVTFDGVNHTAAVDAAGNWALTIPPAAIRNGTYDAAIVVTATDAVGNVDTLSDTLAIDTDAPEGPVIASYTRDGDGIRGISTDINDDLVEIHQVNGNGTVSEVDATSVDIPQIGETNFQFGAQVPDGSHLVITATDAAGNSSGTYVVLDDESVNSEVSLNADVLGGFNIETIDLSFAEEGNLTIDEATLLDLSSNTNELRIDGGSDDTVTVTGAVRAGSTVRDGQTYDIYTLGEEGTLYIDDDVTVVI</sequence>
<gene>
    <name evidence="3" type="ORF">BOO69_04855</name>
</gene>
<dbReference type="EMBL" id="CP018076">
    <property type="protein sequence ID" value="APE42825.1"/>
    <property type="molecule type" value="Genomic_DNA"/>
</dbReference>
<dbReference type="AlphaFoldDB" id="A0A1J0WET4"/>
<dbReference type="STRING" id="1917485.BOO69_04855"/>
<keyword evidence="4" id="KW-1185">Reference proteome</keyword>
<reference evidence="3 4" key="1">
    <citation type="submission" date="2016-11" db="EMBL/GenBank/DDBJ databases">
        <title>Complete genome sequence of Sulfitobacter sp. AM1-D1, a toxic bacteria associated with marine dinoflagellate Alexandrium minutum in East China Sea.</title>
        <authorList>
            <person name="Yang Q."/>
            <person name="Zhang X."/>
            <person name="Tian X."/>
        </authorList>
    </citation>
    <scope>NUCLEOTIDE SEQUENCE [LARGE SCALE GENOMIC DNA]</scope>
    <source>
        <strain evidence="3 4">AM1-D1</strain>
    </source>
</reference>
<dbReference type="InterPro" id="IPR013783">
    <property type="entry name" value="Ig-like_fold"/>
</dbReference>
<proteinExistence type="predicted"/>
<evidence type="ECO:0000313" key="4">
    <source>
        <dbReference type="Proteomes" id="UP000181897"/>
    </source>
</evidence>